<evidence type="ECO:0000313" key="2">
    <source>
        <dbReference type="Proteomes" id="UP000516173"/>
    </source>
</evidence>
<proteinExistence type="predicted"/>
<dbReference type="EMBL" id="AP023396">
    <property type="protein sequence ID" value="BCK58411.1"/>
    <property type="molecule type" value="Genomic_DNA"/>
</dbReference>
<sequence>MDSAVTVLGLTVTRLREFFSPSASVPPLGGGTDVVNILAGEIVVPPPWVGVDQDEVSCEKCGPYLWVRLVRRWRTDAFPQESVVGKCSSQRAITIEAGIARCHPFDATPEQLEQEAAVQWDDSWRIDAALCGAMQDAERAAAAAATALGTGEPYGPDGLILAWTQIAHAQLSR</sequence>
<keyword evidence="2" id="KW-1185">Reference proteome</keyword>
<organism evidence="1 2">
    <name type="scientific">Nocardia wallacei</name>
    <dbReference type="NCBI Taxonomy" id="480035"/>
    <lineage>
        <taxon>Bacteria</taxon>
        <taxon>Bacillati</taxon>
        <taxon>Actinomycetota</taxon>
        <taxon>Actinomycetes</taxon>
        <taxon>Mycobacteriales</taxon>
        <taxon>Nocardiaceae</taxon>
        <taxon>Nocardia</taxon>
    </lineage>
</organism>
<dbReference type="GeneID" id="80350591"/>
<dbReference type="RefSeq" id="WP_187685165.1">
    <property type="nucleotide sequence ID" value="NZ_AP023396.1"/>
</dbReference>
<name>A0A7G1KU07_9NOCA</name>
<dbReference type="KEGG" id="nwl:NWFMUON74_61830"/>
<evidence type="ECO:0000313" key="1">
    <source>
        <dbReference type="EMBL" id="BCK58411.1"/>
    </source>
</evidence>
<dbReference type="Proteomes" id="UP000516173">
    <property type="component" value="Chromosome"/>
</dbReference>
<dbReference type="AlphaFoldDB" id="A0A7G1KU07"/>
<accession>A0A7G1KU07</accession>
<protein>
    <submittedName>
        <fullName evidence="1">Uncharacterized protein</fullName>
    </submittedName>
</protein>
<gene>
    <name evidence="1" type="ORF">NWFMUON74_61830</name>
</gene>
<reference evidence="1 2" key="1">
    <citation type="submission" date="2020-08" db="EMBL/GenBank/DDBJ databases">
        <title>Genome Sequencing of Nocardia wallacei strain FMUON74 and assembly.</title>
        <authorList>
            <person name="Toyokawa M."/>
            <person name="Uesaka K."/>
        </authorList>
    </citation>
    <scope>NUCLEOTIDE SEQUENCE [LARGE SCALE GENOMIC DNA]</scope>
    <source>
        <strain evidence="1 2">FMUON74</strain>
    </source>
</reference>